<dbReference type="InterPro" id="IPR009057">
    <property type="entry name" value="Homeodomain-like_sf"/>
</dbReference>
<dbReference type="InterPro" id="IPR001647">
    <property type="entry name" value="HTH_TetR"/>
</dbReference>
<proteinExistence type="predicted"/>
<evidence type="ECO:0000259" key="3">
    <source>
        <dbReference type="PROSITE" id="PS50977"/>
    </source>
</evidence>
<dbReference type="SUPFAM" id="SSF46689">
    <property type="entry name" value="Homeodomain-like"/>
    <property type="match status" value="1"/>
</dbReference>
<gene>
    <name evidence="4" type="ORF">ACFY35_23275</name>
</gene>
<dbReference type="PROSITE" id="PS50977">
    <property type="entry name" value="HTH_TETR_2"/>
    <property type="match status" value="1"/>
</dbReference>
<comment type="caution">
    <text evidence="4">The sequence shown here is derived from an EMBL/GenBank/DDBJ whole genome shotgun (WGS) entry which is preliminary data.</text>
</comment>
<organism evidence="4 5">
    <name type="scientific">Paractinoplanes globisporus</name>
    <dbReference type="NCBI Taxonomy" id="113565"/>
    <lineage>
        <taxon>Bacteria</taxon>
        <taxon>Bacillati</taxon>
        <taxon>Actinomycetota</taxon>
        <taxon>Actinomycetes</taxon>
        <taxon>Micromonosporales</taxon>
        <taxon>Micromonosporaceae</taxon>
        <taxon>Paractinoplanes</taxon>
    </lineage>
</organism>
<dbReference type="InterPro" id="IPR050109">
    <property type="entry name" value="HTH-type_TetR-like_transc_reg"/>
</dbReference>
<accession>A0ABW6WGF4</accession>
<name>A0ABW6WGF4_9ACTN</name>
<dbReference type="Proteomes" id="UP001602245">
    <property type="component" value="Unassembled WGS sequence"/>
</dbReference>
<dbReference type="EMBL" id="JBIAZU010000004">
    <property type="protein sequence ID" value="MFF5292374.1"/>
    <property type="molecule type" value="Genomic_DNA"/>
</dbReference>
<dbReference type="InterPro" id="IPR036271">
    <property type="entry name" value="Tet_transcr_reg_TetR-rel_C_sf"/>
</dbReference>
<dbReference type="RefSeq" id="WP_026206092.1">
    <property type="nucleotide sequence ID" value="NZ_JBIAZU010000004.1"/>
</dbReference>
<evidence type="ECO:0000313" key="5">
    <source>
        <dbReference type="Proteomes" id="UP001602245"/>
    </source>
</evidence>
<evidence type="ECO:0000313" key="4">
    <source>
        <dbReference type="EMBL" id="MFF5292374.1"/>
    </source>
</evidence>
<reference evidence="4 5" key="1">
    <citation type="submission" date="2024-10" db="EMBL/GenBank/DDBJ databases">
        <title>The Natural Products Discovery Center: Release of the First 8490 Sequenced Strains for Exploring Actinobacteria Biosynthetic Diversity.</title>
        <authorList>
            <person name="Kalkreuter E."/>
            <person name="Kautsar S.A."/>
            <person name="Yang D."/>
            <person name="Bader C.D."/>
            <person name="Teijaro C.N."/>
            <person name="Fluegel L."/>
            <person name="Davis C.M."/>
            <person name="Simpson J.R."/>
            <person name="Lauterbach L."/>
            <person name="Steele A.D."/>
            <person name="Gui C."/>
            <person name="Meng S."/>
            <person name="Li G."/>
            <person name="Viehrig K."/>
            <person name="Ye F."/>
            <person name="Su P."/>
            <person name="Kiefer A.F."/>
            <person name="Nichols A."/>
            <person name="Cepeda A.J."/>
            <person name="Yan W."/>
            <person name="Fan B."/>
            <person name="Jiang Y."/>
            <person name="Adhikari A."/>
            <person name="Zheng C.-J."/>
            <person name="Schuster L."/>
            <person name="Cowan T.M."/>
            <person name="Smanski M.J."/>
            <person name="Chevrette M.G."/>
            <person name="De Carvalho L.P.S."/>
            <person name="Shen B."/>
        </authorList>
    </citation>
    <scope>NUCLEOTIDE SEQUENCE [LARGE SCALE GENOMIC DNA]</scope>
    <source>
        <strain evidence="4 5">NPDC000087</strain>
    </source>
</reference>
<sequence>MVKRSGRRPGNQDTRSSILDAARRTFAEKGYDKASIRAIAGDAGVDPALVHHYFGTKEKLFLAAMNAPINPGELIPQALSGPREQAGDRLIRLVLSVWDSPAGTAALAMFRSALSNEWTARLLREFVITQILRRAVAELVLDPDEAPLRSTLVATQIAGLMVARYVLKLEPLASAGIDTLAAAIGPNVQRFLDDPMPEVFKSPGA</sequence>
<dbReference type="SUPFAM" id="SSF48498">
    <property type="entry name" value="Tetracyclin repressor-like, C-terminal domain"/>
    <property type="match status" value="1"/>
</dbReference>
<protein>
    <submittedName>
        <fullName evidence="4">TetR family transcriptional regulator</fullName>
    </submittedName>
</protein>
<feature type="DNA-binding region" description="H-T-H motif" evidence="2">
    <location>
        <begin position="35"/>
        <end position="54"/>
    </location>
</feature>
<dbReference type="PANTHER" id="PTHR30055">
    <property type="entry name" value="HTH-TYPE TRANSCRIPTIONAL REGULATOR RUTR"/>
    <property type="match status" value="1"/>
</dbReference>
<dbReference type="Pfam" id="PF17920">
    <property type="entry name" value="TetR_C_16"/>
    <property type="match status" value="1"/>
</dbReference>
<dbReference type="Gene3D" id="1.10.10.60">
    <property type="entry name" value="Homeodomain-like"/>
    <property type="match status" value="1"/>
</dbReference>
<dbReference type="Gene3D" id="1.10.357.10">
    <property type="entry name" value="Tetracycline Repressor, domain 2"/>
    <property type="match status" value="1"/>
</dbReference>
<evidence type="ECO:0000256" key="2">
    <source>
        <dbReference type="PROSITE-ProRule" id="PRU00335"/>
    </source>
</evidence>
<dbReference type="InterPro" id="IPR041678">
    <property type="entry name" value="TetR_C_16"/>
</dbReference>
<dbReference type="PANTHER" id="PTHR30055:SF235">
    <property type="entry name" value="TRANSCRIPTIONAL REGULATORY PROTEIN"/>
    <property type="match status" value="1"/>
</dbReference>
<evidence type="ECO:0000256" key="1">
    <source>
        <dbReference type="ARBA" id="ARBA00023125"/>
    </source>
</evidence>
<feature type="domain" description="HTH tetR-type" evidence="3">
    <location>
        <begin position="12"/>
        <end position="72"/>
    </location>
</feature>
<dbReference type="PRINTS" id="PR00455">
    <property type="entry name" value="HTHTETR"/>
</dbReference>
<keyword evidence="5" id="KW-1185">Reference proteome</keyword>
<dbReference type="Pfam" id="PF00440">
    <property type="entry name" value="TetR_N"/>
    <property type="match status" value="1"/>
</dbReference>
<keyword evidence="1 2" id="KW-0238">DNA-binding</keyword>